<dbReference type="GO" id="GO:0005886">
    <property type="term" value="C:plasma membrane"/>
    <property type="evidence" value="ECO:0007669"/>
    <property type="project" value="UniProtKB-SubCell"/>
</dbReference>
<dbReference type="eggNOG" id="COG3706">
    <property type="taxonomic scope" value="Bacteria"/>
</dbReference>
<dbReference type="GO" id="GO:0052621">
    <property type="term" value="F:diguanylate cyclase activity"/>
    <property type="evidence" value="ECO:0007669"/>
    <property type="project" value="UniProtKB-EC"/>
</dbReference>
<proteinExistence type="predicted"/>
<dbReference type="InterPro" id="IPR000160">
    <property type="entry name" value="GGDEF_dom"/>
</dbReference>
<evidence type="ECO:0000259" key="5">
    <source>
        <dbReference type="PROSITE" id="PS50887"/>
    </source>
</evidence>
<evidence type="ECO:0000256" key="1">
    <source>
        <dbReference type="ARBA" id="ARBA00001946"/>
    </source>
</evidence>
<evidence type="ECO:0000256" key="4">
    <source>
        <dbReference type="ARBA" id="ARBA00034247"/>
    </source>
</evidence>
<dbReference type="AlphaFoldDB" id="A0A024HL38"/>
<dbReference type="EMBL" id="HG322950">
    <property type="protein sequence ID" value="CDF85242.1"/>
    <property type="molecule type" value="Genomic_DNA"/>
</dbReference>
<reference evidence="6 7" key="1">
    <citation type="submission" date="2013-03" db="EMBL/GenBank/DDBJ databases">
        <authorList>
            <person name="Linke B."/>
        </authorList>
    </citation>
    <scope>NUCLEOTIDE SEQUENCE [LARGE SCALE GENOMIC DNA]</scope>
    <source>
        <strain evidence="6 7">B13</strain>
    </source>
</reference>
<dbReference type="InterPro" id="IPR050469">
    <property type="entry name" value="Diguanylate_Cyclase"/>
</dbReference>
<protein>
    <recommendedName>
        <fullName evidence="3">diguanylate cyclase</fullName>
        <ecNumber evidence="3">2.7.7.65</ecNumber>
    </recommendedName>
</protein>
<dbReference type="HOGENOM" id="CLU_000445_11_5_6"/>
<dbReference type="InterPro" id="IPR029787">
    <property type="entry name" value="Nucleotide_cyclase"/>
</dbReference>
<dbReference type="GO" id="GO:1902201">
    <property type="term" value="P:negative regulation of bacterial-type flagellum-dependent cell motility"/>
    <property type="evidence" value="ECO:0007669"/>
    <property type="project" value="TreeGrafter"/>
</dbReference>
<dbReference type="OrthoDB" id="9812260at2"/>
<dbReference type="PANTHER" id="PTHR45138:SF9">
    <property type="entry name" value="DIGUANYLATE CYCLASE DGCM-RELATED"/>
    <property type="match status" value="1"/>
</dbReference>
<dbReference type="GO" id="GO:0043709">
    <property type="term" value="P:cell adhesion involved in single-species biofilm formation"/>
    <property type="evidence" value="ECO:0007669"/>
    <property type="project" value="TreeGrafter"/>
</dbReference>
<gene>
    <name evidence="6" type="ORF">PKB_3913</name>
</gene>
<comment type="catalytic activity">
    <reaction evidence="4">
        <text>2 GTP = 3',3'-c-di-GMP + 2 diphosphate</text>
        <dbReference type="Rhea" id="RHEA:24898"/>
        <dbReference type="ChEBI" id="CHEBI:33019"/>
        <dbReference type="ChEBI" id="CHEBI:37565"/>
        <dbReference type="ChEBI" id="CHEBI:58805"/>
        <dbReference type="EC" id="2.7.7.65"/>
    </reaction>
</comment>
<comment type="subcellular location">
    <subcellularLocation>
        <location evidence="2">Cell inner membrane</location>
    </subcellularLocation>
</comment>
<dbReference type="RefSeq" id="WP_043253594.1">
    <property type="nucleotide sequence ID" value="NZ_HG322950.1"/>
</dbReference>
<keyword evidence="7" id="KW-1185">Reference proteome</keyword>
<organism evidence="6 7">
    <name type="scientific">Pseudomonas knackmussii (strain DSM 6978 / CCUG 54928 / LMG 23759 / B13)</name>
    <dbReference type="NCBI Taxonomy" id="1301098"/>
    <lineage>
        <taxon>Bacteria</taxon>
        <taxon>Pseudomonadati</taxon>
        <taxon>Pseudomonadota</taxon>
        <taxon>Gammaproteobacteria</taxon>
        <taxon>Pseudomonadales</taxon>
        <taxon>Pseudomonadaceae</taxon>
        <taxon>Pseudomonas</taxon>
    </lineage>
</organism>
<feature type="domain" description="GGDEF" evidence="5">
    <location>
        <begin position="176"/>
        <end position="307"/>
    </location>
</feature>
<dbReference type="NCBIfam" id="TIGR00254">
    <property type="entry name" value="GGDEF"/>
    <property type="match status" value="1"/>
</dbReference>
<dbReference type="InterPro" id="IPR043128">
    <property type="entry name" value="Rev_trsase/Diguanyl_cyclase"/>
</dbReference>
<dbReference type="EC" id="2.7.7.65" evidence="3"/>
<dbReference type="SUPFAM" id="SSF55073">
    <property type="entry name" value="Nucleotide cyclase"/>
    <property type="match status" value="1"/>
</dbReference>
<dbReference type="KEGG" id="pkc:PKB_3913"/>
<dbReference type="STRING" id="1301098.PKB_3913"/>
<sequence>MAPPKQSNTIDFDTAKMQRLALGELRSRKRQVSLADVRRQLALHLQTSLEADRVLDIFFRESQQLLPLDYLSYQHSGADLRLEFGDAASHAASYRLTHAGEYLGELCFRRRLPFSETELGQLESLIASLLYPLRNALLYRAAIQTALRDSLTGTGNRIAMDQALGREVELARRNLMPLSILMLDLDHFKRINDQYGHSHGDEALRTVTMAIKGSLRNVDMVFRFGGEEFLALLSNTSSAGAIQVGERLRHAVEDLQFTVDGQPVPLSISLGCASLAAGEGVDDLLRRADAALYAAKRDGRNRLACAG</sequence>
<name>A0A024HL38_PSEKB</name>
<dbReference type="Pfam" id="PF00990">
    <property type="entry name" value="GGDEF"/>
    <property type="match status" value="1"/>
</dbReference>
<accession>A0A024HL38</accession>
<dbReference type="SMART" id="SM00267">
    <property type="entry name" value="GGDEF"/>
    <property type="match status" value="1"/>
</dbReference>
<dbReference type="Gene3D" id="3.30.70.270">
    <property type="match status" value="1"/>
</dbReference>
<dbReference type="PROSITE" id="PS50887">
    <property type="entry name" value="GGDEF"/>
    <property type="match status" value="1"/>
</dbReference>
<dbReference type="FunFam" id="3.30.70.270:FF:000001">
    <property type="entry name" value="Diguanylate cyclase domain protein"/>
    <property type="match status" value="1"/>
</dbReference>
<evidence type="ECO:0000256" key="2">
    <source>
        <dbReference type="ARBA" id="ARBA00004533"/>
    </source>
</evidence>
<dbReference type="CDD" id="cd01949">
    <property type="entry name" value="GGDEF"/>
    <property type="match status" value="1"/>
</dbReference>
<comment type="cofactor">
    <cofactor evidence="1">
        <name>Mg(2+)</name>
        <dbReference type="ChEBI" id="CHEBI:18420"/>
    </cofactor>
</comment>
<evidence type="ECO:0000313" key="7">
    <source>
        <dbReference type="Proteomes" id="UP000025241"/>
    </source>
</evidence>
<dbReference type="PANTHER" id="PTHR45138">
    <property type="entry name" value="REGULATORY COMPONENTS OF SENSORY TRANSDUCTION SYSTEM"/>
    <property type="match status" value="1"/>
</dbReference>
<evidence type="ECO:0000256" key="3">
    <source>
        <dbReference type="ARBA" id="ARBA00012528"/>
    </source>
</evidence>
<dbReference type="PATRIC" id="fig|1301098.3.peg.3917"/>
<evidence type="ECO:0000313" key="6">
    <source>
        <dbReference type="EMBL" id="CDF85242.1"/>
    </source>
</evidence>
<reference evidence="6 7" key="2">
    <citation type="submission" date="2014-05" db="EMBL/GenBank/DDBJ databases">
        <title>Genome sequence of the 3-chlorobenzoate degrading bacterium Pseudomonas knackmussii B13 shows multiple evidence for horizontal gene transfer.</title>
        <authorList>
            <person name="Miyazaki R."/>
            <person name="Bertelli C."/>
            <person name="Falquet L."/>
            <person name="Robinson-Rechavi M."/>
            <person name="Gharib W."/>
            <person name="Roy S."/>
            <person name="Van der Meer J.R."/>
        </authorList>
    </citation>
    <scope>NUCLEOTIDE SEQUENCE [LARGE SCALE GENOMIC DNA]</scope>
    <source>
        <strain evidence="6 7">B13</strain>
    </source>
</reference>
<dbReference type="Proteomes" id="UP000025241">
    <property type="component" value="Chromosome I"/>
</dbReference>